<dbReference type="GO" id="GO:0006629">
    <property type="term" value="P:lipid metabolic process"/>
    <property type="evidence" value="ECO:0000318"/>
    <property type="project" value="GO_Central"/>
</dbReference>
<keyword evidence="2" id="KW-1185">Reference proteome</keyword>
<gene>
    <name evidence="1" type="primary">WBGene00274262</name>
</gene>
<dbReference type="Proteomes" id="UP000005239">
    <property type="component" value="Unassembled WGS sequence"/>
</dbReference>
<organism evidence="1 2">
    <name type="scientific">Pristionchus pacificus</name>
    <name type="common">Parasitic nematode worm</name>
    <dbReference type="NCBI Taxonomy" id="54126"/>
    <lineage>
        <taxon>Eukaryota</taxon>
        <taxon>Metazoa</taxon>
        <taxon>Ecdysozoa</taxon>
        <taxon>Nematoda</taxon>
        <taxon>Chromadorea</taxon>
        <taxon>Rhabditida</taxon>
        <taxon>Rhabditina</taxon>
        <taxon>Diplogasteromorpha</taxon>
        <taxon>Diplogasteroidea</taxon>
        <taxon>Neodiplogasteridae</taxon>
        <taxon>Pristionchus</taxon>
    </lineage>
</organism>
<dbReference type="Gene3D" id="3.40.50.1820">
    <property type="entry name" value="alpha/beta hydrolase"/>
    <property type="match status" value="1"/>
</dbReference>
<dbReference type="Pfam" id="PF02450">
    <property type="entry name" value="LCAT"/>
    <property type="match status" value="1"/>
</dbReference>
<evidence type="ECO:0000313" key="1">
    <source>
        <dbReference type="EnsemblMetazoa" id="PPA35893.1"/>
    </source>
</evidence>
<evidence type="ECO:0000313" key="2">
    <source>
        <dbReference type="Proteomes" id="UP000005239"/>
    </source>
</evidence>
<protein>
    <submittedName>
        <fullName evidence="1">Uncharacterized protein</fullName>
    </submittedName>
</protein>
<accession>A0A2A6BKK3</accession>
<proteinExistence type="predicted"/>
<sequence length="287" mass="31702">MRHGTFLVPRTVILLLLLGLQGARSIPKDKVAGYPVILIPGDAGSQLKANLTGKPETVHYACDKFTKEYFDLWLDVTTFNNETKTSNNMPGVNVQVSEFGSTSAFEWLDASKTSQGRYFVDLVDALVSYRRDKDVAGTPYDWRRAPNEHTFYYAQLKLLTELIGSSCCIPQDARGQDDDHSQQGRNFSCRPRSLKAKSRPPLGWYGPGVPPGVDQASHRASVRTGLPLGWYGPGVLPGSPQGGNPHLFNSCSITVQTCFLFPTLTFWGRVQEHLFLLNSHLRIGGTG</sequence>
<accession>A0A8R1UMN4</accession>
<dbReference type="PANTHER" id="PTHR11440">
    <property type="entry name" value="LECITHIN-CHOLESTEROL ACYLTRANSFERASE-RELATED"/>
    <property type="match status" value="1"/>
</dbReference>
<reference evidence="1" key="2">
    <citation type="submission" date="2022-06" db="UniProtKB">
        <authorList>
            <consortium name="EnsemblMetazoa"/>
        </authorList>
    </citation>
    <scope>IDENTIFICATION</scope>
    <source>
        <strain evidence="1">PS312</strain>
    </source>
</reference>
<dbReference type="EnsemblMetazoa" id="PPA35893.1">
    <property type="protein sequence ID" value="PPA35893.1"/>
    <property type="gene ID" value="WBGene00274262"/>
</dbReference>
<reference evidence="2" key="1">
    <citation type="journal article" date="2008" name="Nat. Genet.">
        <title>The Pristionchus pacificus genome provides a unique perspective on nematode lifestyle and parasitism.</title>
        <authorList>
            <person name="Dieterich C."/>
            <person name="Clifton S.W."/>
            <person name="Schuster L.N."/>
            <person name="Chinwalla A."/>
            <person name="Delehaunty K."/>
            <person name="Dinkelacker I."/>
            <person name="Fulton L."/>
            <person name="Fulton R."/>
            <person name="Godfrey J."/>
            <person name="Minx P."/>
            <person name="Mitreva M."/>
            <person name="Roeseler W."/>
            <person name="Tian H."/>
            <person name="Witte H."/>
            <person name="Yang S.P."/>
            <person name="Wilson R.K."/>
            <person name="Sommer R.J."/>
        </authorList>
    </citation>
    <scope>NUCLEOTIDE SEQUENCE [LARGE SCALE GENOMIC DNA]</scope>
    <source>
        <strain evidence="2">PS312</strain>
    </source>
</reference>
<dbReference type="OrthoDB" id="190846at2759"/>
<dbReference type="InterPro" id="IPR003386">
    <property type="entry name" value="LACT/PDAT_acylTrfase"/>
</dbReference>
<name>A0A2A6BKK3_PRIPA</name>
<dbReference type="GO" id="GO:0008374">
    <property type="term" value="F:O-acyltransferase activity"/>
    <property type="evidence" value="ECO:0007669"/>
    <property type="project" value="InterPro"/>
</dbReference>
<dbReference type="InterPro" id="IPR029058">
    <property type="entry name" value="AB_hydrolase_fold"/>
</dbReference>
<dbReference type="AlphaFoldDB" id="A0A2A6BKK3"/>